<keyword evidence="3" id="KW-1185">Reference proteome</keyword>
<dbReference type="RefSeq" id="WP_249475327.1">
    <property type="nucleotide sequence ID" value="NZ_JAMBEP010000003.1"/>
</dbReference>
<dbReference type="Proteomes" id="UP001431217">
    <property type="component" value="Unassembled WGS sequence"/>
</dbReference>
<evidence type="ECO:0000256" key="1">
    <source>
        <dbReference type="SAM" id="SignalP"/>
    </source>
</evidence>
<reference evidence="2 3" key="1">
    <citation type="submission" date="2022-05" db="EMBL/GenBank/DDBJ databases">
        <title>Luteimonas sp. SX5, whole genome shotgun sequencing project.</title>
        <authorList>
            <person name="Zhao G."/>
            <person name="Shen L."/>
        </authorList>
    </citation>
    <scope>NUCLEOTIDE SEQUENCE [LARGE SCALE GENOMIC DNA]</scope>
    <source>
        <strain evidence="2 3">SX5</strain>
    </source>
</reference>
<organism evidence="2 3">
    <name type="scientific">Luteimonas galliterrae</name>
    <dbReference type="NCBI Taxonomy" id="2940486"/>
    <lineage>
        <taxon>Bacteria</taxon>
        <taxon>Pseudomonadati</taxon>
        <taxon>Pseudomonadota</taxon>
        <taxon>Gammaproteobacteria</taxon>
        <taxon>Lysobacterales</taxon>
        <taxon>Lysobacteraceae</taxon>
        <taxon>Luteimonas</taxon>
    </lineage>
</organism>
<feature type="signal peptide" evidence="1">
    <location>
        <begin position="1"/>
        <end position="20"/>
    </location>
</feature>
<name>A0ABT0MLT3_9GAMM</name>
<evidence type="ECO:0000313" key="3">
    <source>
        <dbReference type="Proteomes" id="UP001431217"/>
    </source>
</evidence>
<dbReference type="EMBL" id="JAMBEP010000003">
    <property type="protein sequence ID" value="MCL1635618.1"/>
    <property type="molecule type" value="Genomic_DNA"/>
</dbReference>
<proteinExistence type="predicted"/>
<gene>
    <name evidence="2" type="ORF">M2650_13400</name>
</gene>
<protein>
    <recommendedName>
        <fullName evidence="4">Secreted protein</fullName>
    </recommendedName>
</protein>
<evidence type="ECO:0008006" key="4">
    <source>
        <dbReference type="Google" id="ProtNLM"/>
    </source>
</evidence>
<sequence>MALRAVANAVLIWSASIAVAAEPPKPWFPAEPSCTVITAPADAVAVVTPGGFMLVHPRNDRIADDYSGCKTLWIYDDPDVPRRWATLRFAHGELVRAVIWRRDAQEVADRVCDRPASAQAPECSGVEGNELTALRLPSWPRVCATDPDRKECAQDPR</sequence>
<evidence type="ECO:0000313" key="2">
    <source>
        <dbReference type="EMBL" id="MCL1635618.1"/>
    </source>
</evidence>
<accession>A0ABT0MLT3</accession>
<keyword evidence="1" id="KW-0732">Signal</keyword>
<feature type="chain" id="PRO_5046586563" description="Secreted protein" evidence="1">
    <location>
        <begin position="21"/>
        <end position="157"/>
    </location>
</feature>
<comment type="caution">
    <text evidence="2">The sequence shown here is derived from an EMBL/GenBank/DDBJ whole genome shotgun (WGS) entry which is preliminary data.</text>
</comment>